<dbReference type="InterPro" id="IPR027417">
    <property type="entry name" value="P-loop_NTPase"/>
</dbReference>
<sequence length="173" mass="19713">MIILVNGAFGVGKTTAAERLHSEIDNSMIYDPEMVGFLLRELLPSDIKKQESPGGDFQDYHLWRTMVVDTARHLKAQYGKHLIVPMTIRNHSYFTYITQGFQALDAATYSFCLTASKETIHNRLLGRGEEPGNWCFQQTDGCLEAYEKDYFGEKIVTENKSIDDVIEIILSRI</sequence>
<dbReference type="Pfam" id="PF13238">
    <property type="entry name" value="AAA_18"/>
    <property type="match status" value="1"/>
</dbReference>
<dbReference type="OrthoDB" id="9799092at2"/>
<evidence type="ECO:0000313" key="1">
    <source>
        <dbReference type="EMBL" id="PJK16125.1"/>
    </source>
</evidence>
<proteinExistence type="predicted"/>
<gene>
    <name evidence="1" type="ORF">CQS04_09425</name>
</gene>
<dbReference type="AlphaFoldDB" id="A0A2M9EY38"/>
<dbReference type="Gene3D" id="3.40.50.300">
    <property type="entry name" value="P-loop containing nucleotide triphosphate hydrolases"/>
    <property type="match status" value="1"/>
</dbReference>
<dbReference type="RefSeq" id="WP_100353904.1">
    <property type="nucleotide sequence ID" value="NZ_PCGR01000003.1"/>
</dbReference>
<accession>A0A2M9EY38</accession>
<comment type="caution">
    <text evidence="1">The sequence shown here is derived from an EMBL/GenBank/DDBJ whole genome shotgun (WGS) entry which is preliminary data.</text>
</comment>
<name>A0A2M9EY38_9BACL</name>
<dbReference type="SUPFAM" id="SSF52540">
    <property type="entry name" value="P-loop containing nucleoside triphosphate hydrolases"/>
    <property type="match status" value="1"/>
</dbReference>
<organism evidence="1 2">
    <name type="scientific">Chryseomicrobium excrementi</name>
    <dbReference type="NCBI Taxonomy" id="2041346"/>
    <lineage>
        <taxon>Bacteria</taxon>
        <taxon>Bacillati</taxon>
        <taxon>Bacillota</taxon>
        <taxon>Bacilli</taxon>
        <taxon>Bacillales</taxon>
        <taxon>Caryophanaceae</taxon>
        <taxon>Chryseomicrobium</taxon>
    </lineage>
</organism>
<reference evidence="1 2" key="1">
    <citation type="submission" date="2017-10" db="EMBL/GenBank/DDBJ databases">
        <title>Draft genome of Chryseomicrobium casticus sp. nov.</title>
        <authorList>
            <person name="Chakraborty R."/>
            <person name="Saha T."/>
        </authorList>
    </citation>
    <scope>NUCLEOTIDE SEQUENCE [LARGE SCALE GENOMIC DNA]</scope>
    <source>
        <strain evidence="1 2">ET03</strain>
    </source>
</reference>
<keyword evidence="2" id="KW-1185">Reference proteome</keyword>
<protein>
    <submittedName>
        <fullName evidence="1">Tunicamycin resistance protein</fullName>
    </submittedName>
</protein>
<dbReference type="EMBL" id="PCGR01000003">
    <property type="protein sequence ID" value="PJK16125.1"/>
    <property type="molecule type" value="Genomic_DNA"/>
</dbReference>
<evidence type="ECO:0000313" key="2">
    <source>
        <dbReference type="Proteomes" id="UP000228680"/>
    </source>
</evidence>
<dbReference type="Proteomes" id="UP000228680">
    <property type="component" value="Unassembled WGS sequence"/>
</dbReference>